<proteinExistence type="predicted"/>
<keyword evidence="3" id="KW-1185">Reference proteome</keyword>
<feature type="compositionally biased region" description="Polar residues" evidence="1">
    <location>
        <begin position="42"/>
        <end position="53"/>
    </location>
</feature>
<dbReference type="Proteomes" id="UP000789901">
    <property type="component" value="Unassembled WGS sequence"/>
</dbReference>
<comment type="caution">
    <text evidence="2">The sequence shown here is derived from an EMBL/GenBank/DDBJ whole genome shotgun (WGS) entry which is preliminary data.</text>
</comment>
<name>A0ABN7XAM5_GIGMA</name>
<feature type="region of interest" description="Disordered" evidence="1">
    <location>
        <begin position="42"/>
        <end position="70"/>
    </location>
</feature>
<organism evidence="2 3">
    <name type="scientific">Gigaspora margarita</name>
    <dbReference type="NCBI Taxonomy" id="4874"/>
    <lineage>
        <taxon>Eukaryota</taxon>
        <taxon>Fungi</taxon>
        <taxon>Fungi incertae sedis</taxon>
        <taxon>Mucoromycota</taxon>
        <taxon>Glomeromycotina</taxon>
        <taxon>Glomeromycetes</taxon>
        <taxon>Diversisporales</taxon>
        <taxon>Gigasporaceae</taxon>
        <taxon>Gigaspora</taxon>
    </lineage>
</organism>
<feature type="non-terminal residue" evidence="2">
    <location>
        <position position="1"/>
    </location>
</feature>
<gene>
    <name evidence="2" type="ORF">GMARGA_LOCUS40871</name>
</gene>
<sequence length="84" mass="8968">RYSNSNLKRDYYAIAFANPNNVNYYVTISLKLSPSVTSQIYSPTSNFKPSNSPDSGTNQQSSSDSSTNPLFVGVAIGAGVLLGI</sequence>
<evidence type="ECO:0000313" key="2">
    <source>
        <dbReference type="EMBL" id="CAG8851692.1"/>
    </source>
</evidence>
<feature type="non-terminal residue" evidence="2">
    <location>
        <position position="84"/>
    </location>
</feature>
<reference evidence="2 3" key="1">
    <citation type="submission" date="2021-06" db="EMBL/GenBank/DDBJ databases">
        <authorList>
            <person name="Kallberg Y."/>
            <person name="Tangrot J."/>
            <person name="Rosling A."/>
        </authorList>
    </citation>
    <scope>NUCLEOTIDE SEQUENCE [LARGE SCALE GENOMIC DNA]</scope>
    <source>
        <strain evidence="2 3">120-4 pot B 10/14</strain>
    </source>
</reference>
<accession>A0ABN7XAM5</accession>
<evidence type="ECO:0000313" key="3">
    <source>
        <dbReference type="Proteomes" id="UP000789901"/>
    </source>
</evidence>
<dbReference type="EMBL" id="CAJVQB010107375">
    <property type="protein sequence ID" value="CAG8851692.1"/>
    <property type="molecule type" value="Genomic_DNA"/>
</dbReference>
<feature type="compositionally biased region" description="Low complexity" evidence="1">
    <location>
        <begin position="54"/>
        <end position="70"/>
    </location>
</feature>
<protein>
    <submittedName>
        <fullName evidence="2">8601_t:CDS:1</fullName>
    </submittedName>
</protein>
<evidence type="ECO:0000256" key="1">
    <source>
        <dbReference type="SAM" id="MobiDB-lite"/>
    </source>
</evidence>